<protein>
    <submittedName>
        <fullName evidence="2">Hypothetical_protein</fullName>
    </submittedName>
</protein>
<gene>
    <name evidence="2" type="ORF">HINF_LOCUS16218</name>
    <name evidence="3" type="ORF">HINF_LOCUS32790</name>
    <name evidence="1" type="ORF">HINF_LOCUS46968</name>
</gene>
<evidence type="ECO:0000313" key="3">
    <source>
        <dbReference type="EMBL" id="CAL6029913.1"/>
    </source>
</evidence>
<dbReference type="EMBL" id="CAXDID020000112">
    <property type="protein sequence ID" value="CAL6029913.1"/>
    <property type="molecule type" value="Genomic_DNA"/>
</dbReference>
<dbReference type="EMBL" id="CATOUU010000916">
    <property type="protein sequence ID" value="CAI9959323.1"/>
    <property type="molecule type" value="Genomic_DNA"/>
</dbReference>
<evidence type="ECO:0000313" key="4">
    <source>
        <dbReference type="Proteomes" id="UP001642409"/>
    </source>
</evidence>
<reference evidence="2 4" key="2">
    <citation type="submission" date="2024-07" db="EMBL/GenBank/DDBJ databases">
        <authorList>
            <person name="Akdeniz Z."/>
        </authorList>
    </citation>
    <scope>NUCLEOTIDE SEQUENCE [LARGE SCALE GENOMIC DNA]</scope>
</reference>
<evidence type="ECO:0000313" key="2">
    <source>
        <dbReference type="EMBL" id="CAL5999432.1"/>
    </source>
</evidence>
<sequence>MGRKKQINTVKDVDQQKYDYCPSLSQNLFLFKPCNNIDWYITVHDNEIKIINKDLVTLGTRQIKYQFSSGQTENILYKLDYSKIYQANIVYSNYAVPPGYATNVCIYHNEVYFTCFEFVFRIRNSNVELVAQLPKFGYYLKKYRKYDFPGGLLFTINDKLYVHNAYRNLFEIKNNKLKRSEEREQKTF</sequence>
<proteinExistence type="predicted"/>
<comment type="caution">
    <text evidence="1">The sequence shown here is derived from an EMBL/GenBank/DDBJ whole genome shotgun (WGS) entry which is preliminary data.</text>
</comment>
<name>A0AA86V8I2_9EUKA</name>
<evidence type="ECO:0000313" key="1">
    <source>
        <dbReference type="EMBL" id="CAI9959323.1"/>
    </source>
</evidence>
<keyword evidence="4" id="KW-1185">Reference proteome</keyword>
<accession>A0AA86V8I2</accession>
<organism evidence="1">
    <name type="scientific">Hexamita inflata</name>
    <dbReference type="NCBI Taxonomy" id="28002"/>
    <lineage>
        <taxon>Eukaryota</taxon>
        <taxon>Metamonada</taxon>
        <taxon>Diplomonadida</taxon>
        <taxon>Hexamitidae</taxon>
        <taxon>Hexamitinae</taxon>
        <taxon>Hexamita</taxon>
    </lineage>
</organism>
<dbReference type="EMBL" id="CAXDID020000039">
    <property type="protein sequence ID" value="CAL5999432.1"/>
    <property type="molecule type" value="Genomic_DNA"/>
</dbReference>
<reference evidence="1" key="1">
    <citation type="submission" date="2023-06" db="EMBL/GenBank/DDBJ databases">
        <authorList>
            <person name="Kurt Z."/>
        </authorList>
    </citation>
    <scope>NUCLEOTIDE SEQUENCE</scope>
</reference>
<dbReference type="AlphaFoldDB" id="A0AA86V8I2"/>
<dbReference type="Proteomes" id="UP001642409">
    <property type="component" value="Unassembled WGS sequence"/>
</dbReference>